<name>A0A3R6G4T1_9BACT</name>
<gene>
    <name evidence="2" type="ORF">DW060_05665</name>
</gene>
<evidence type="ECO:0000256" key="1">
    <source>
        <dbReference type="SAM" id="SignalP"/>
    </source>
</evidence>
<proteinExistence type="predicted"/>
<dbReference type="AlphaFoldDB" id="A0A3R6G4T1"/>
<dbReference type="OrthoDB" id="1073285at2"/>
<evidence type="ECO:0008006" key="4">
    <source>
        <dbReference type="Google" id="ProtNLM"/>
    </source>
</evidence>
<comment type="caution">
    <text evidence="2">The sequence shown here is derived from an EMBL/GenBank/DDBJ whole genome shotgun (WGS) entry which is preliminary data.</text>
</comment>
<keyword evidence="1" id="KW-0732">Signal</keyword>
<dbReference type="RefSeq" id="WP_118355116.1">
    <property type="nucleotide sequence ID" value="NZ_CAUBZY010000021.1"/>
</dbReference>
<accession>A0A3R6G4T1</accession>
<organism evidence="2 3">
    <name type="scientific">Leyella stercorea</name>
    <dbReference type="NCBI Taxonomy" id="363265"/>
    <lineage>
        <taxon>Bacteria</taxon>
        <taxon>Pseudomonadati</taxon>
        <taxon>Bacteroidota</taxon>
        <taxon>Bacteroidia</taxon>
        <taxon>Bacteroidales</taxon>
        <taxon>Prevotellaceae</taxon>
        <taxon>Leyella</taxon>
    </lineage>
</organism>
<dbReference type="Proteomes" id="UP000286598">
    <property type="component" value="Unassembled WGS sequence"/>
</dbReference>
<dbReference type="EMBL" id="QRNO01000021">
    <property type="protein sequence ID" value="RHK51094.1"/>
    <property type="molecule type" value="Genomic_DNA"/>
</dbReference>
<evidence type="ECO:0000313" key="2">
    <source>
        <dbReference type="EMBL" id="RHK51094.1"/>
    </source>
</evidence>
<evidence type="ECO:0000313" key="3">
    <source>
        <dbReference type="Proteomes" id="UP000286598"/>
    </source>
</evidence>
<feature type="chain" id="PRO_5018646900" description="DUF4468 domain-containing protein" evidence="1">
    <location>
        <begin position="24"/>
        <end position="160"/>
    </location>
</feature>
<reference evidence="2 3" key="1">
    <citation type="submission" date="2018-08" db="EMBL/GenBank/DDBJ databases">
        <title>A genome reference for cultivated species of the human gut microbiota.</title>
        <authorList>
            <person name="Zou Y."/>
            <person name="Xue W."/>
            <person name="Luo G."/>
        </authorList>
    </citation>
    <scope>NUCLEOTIDE SEQUENCE [LARGE SCALE GENOMIC DNA]</scope>
    <source>
        <strain evidence="2 3">AF42-9</strain>
    </source>
</reference>
<sequence>MSRIITKLLLLMAFVFSFNVTYAKDKDESKLQYSIQSSISGQQGYWVVEVTAYVTKKGDINNTILQKCAVHGALFKGVAPGKGGSSQKPLCTSATAESQNADFFNAFFQQEFKNYADVVAGTLSTIKVGKGYEVTATVQIAKDNLRKAMEQAGIIRKLGF</sequence>
<feature type="signal peptide" evidence="1">
    <location>
        <begin position="1"/>
        <end position="23"/>
    </location>
</feature>
<keyword evidence="3" id="KW-1185">Reference proteome</keyword>
<protein>
    <recommendedName>
        <fullName evidence="4">DUF4468 domain-containing protein</fullName>
    </recommendedName>
</protein>